<proteinExistence type="predicted"/>
<evidence type="ECO:0000313" key="2">
    <source>
        <dbReference type="EMBL" id="TWB38545.1"/>
    </source>
</evidence>
<organism evidence="2 3">
    <name type="scientific">Nitrospirillum amazonense</name>
    <dbReference type="NCBI Taxonomy" id="28077"/>
    <lineage>
        <taxon>Bacteria</taxon>
        <taxon>Pseudomonadati</taxon>
        <taxon>Pseudomonadota</taxon>
        <taxon>Alphaproteobacteria</taxon>
        <taxon>Rhodospirillales</taxon>
        <taxon>Azospirillaceae</taxon>
        <taxon>Nitrospirillum</taxon>
    </lineage>
</organism>
<name>A0A560GWY0_9PROT</name>
<dbReference type="Pfam" id="PF06042">
    <property type="entry name" value="NTP_transf_6"/>
    <property type="match status" value="1"/>
</dbReference>
<gene>
    <name evidence="2" type="ORF">FBZ90_11233</name>
</gene>
<accession>A0A560GWY0</accession>
<evidence type="ECO:0008006" key="4">
    <source>
        <dbReference type="Google" id="ProtNLM"/>
    </source>
</evidence>
<evidence type="ECO:0000256" key="1">
    <source>
        <dbReference type="SAM" id="MobiDB-lite"/>
    </source>
</evidence>
<sequence>MGPIGPGQKTDTTKEPRRETGEAQSFVETAAGASLMQQLTYGDRLKGIILGDARRMRLLDHVRALGLPDCWVGAGFVRNAVWDHLHRVRAVQSLEADLPESDVDVLWFDPERTSLAIDRALTDRLLAQDPDAPWSVKNQARMHSRNSDAPYASTADALRHWPETATAVAVRLTSADGLEILAPFGLADLFGRIIRPTPAFRGAKLDIVRQRIRDKRWLERWPLLQVDED</sequence>
<dbReference type="PANTHER" id="PTHR39166:SF1">
    <property type="entry name" value="BLL1166 PROTEIN"/>
    <property type="match status" value="1"/>
</dbReference>
<reference evidence="2 3" key="1">
    <citation type="submission" date="2019-06" db="EMBL/GenBank/DDBJ databases">
        <title>Genomic Encyclopedia of Type Strains, Phase IV (KMG-V): Genome sequencing to study the core and pangenomes of soil and plant-associated prokaryotes.</title>
        <authorList>
            <person name="Whitman W."/>
        </authorList>
    </citation>
    <scope>NUCLEOTIDE SEQUENCE [LARGE SCALE GENOMIC DNA]</scope>
    <source>
        <strain evidence="2 3">BR 11622</strain>
    </source>
</reference>
<protein>
    <recommendedName>
        <fullName evidence="4">Nucleotidyltransferase-like protein</fullName>
    </recommendedName>
</protein>
<dbReference type="EMBL" id="VITR01000012">
    <property type="protein sequence ID" value="TWB38545.1"/>
    <property type="molecule type" value="Genomic_DNA"/>
</dbReference>
<evidence type="ECO:0000313" key="3">
    <source>
        <dbReference type="Proteomes" id="UP000315751"/>
    </source>
</evidence>
<feature type="region of interest" description="Disordered" evidence="1">
    <location>
        <begin position="1"/>
        <end position="22"/>
    </location>
</feature>
<keyword evidence="3" id="KW-1185">Reference proteome</keyword>
<dbReference type="PANTHER" id="PTHR39166">
    <property type="entry name" value="BLL1166 PROTEIN"/>
    <property type="match status" value="1"/>
</dbReference>
<feature type="compositionally biased region" description="Basic and acidic residues" evidence="1">
    <location>
        <begin position="11"/>
        <end position="21"/>
    </location>
</feature>
<dbReference type="AlphaFoldDB" id="A0A560GWY0"/>
<dbReference type="Proteomes" id="UP000315751">
    <property type="component" value="Unassembled WGS sequence"/>
</dbReference>
<comment type="caution">
    <text evidence="2">The sequence shown here is derived from an EMBL/GenBank/DDBJ whole genome shotgun (WGS) entry which is preliminary data.</text>
</comment>
<dbReference type="InterPro" id="IPR009267">
    <property type="entry name" value="NTP_transf_6"/>
</dbReference>